<reference evidence="4 5" key="1">
    <citation type="submission" date="2022-07" db="EMBL/GenBank/DDBJ databases">
        <title>Genome-wide signatures of adaptation to extreme environments.</title>
        <authorList>
            <person name="Cho C.H."/>
            <person name="Yoon H.S."/>
        </authorList>
    </citation>
    <scope>NUCLEOTIDE SEQUENCE [LARGE SCALE GENOMIC DNA]</scope>
    <source>
        <strain evidence="4 5">DBV 063 E5</strain>
    </source>
</reference>
<proteinExistence type="predicted"/>
<keyword evidence="2" id="KW-0808">Transferase</keyword>
<dbReference type="PANTHER" id="PTHR12215:SF10">
    <property type="entry name" value="L-AMINOADIPATE-SEMIALDEHYDE DEHYDROGENASE-PHOSPHOPANTETHEINYL TRANSFERASE"/>
    <property type="match status" value="1"/>
</dbReference>
<dbReference type="EMBL" id="JANCYW010000007">
    <property type="protein sequence ID" value="KAK4536035.1"/>
    <property type="molecule type" value="Genomic_DNA"/>
</dbReference>
<dbReference type="GO" id="GO:0008897">
    <property type="term" value="F:holo-[acyl-carrier-protein] synthase activity"/>
    <property type="evidence" value="ECO:0007669"/>
    <property type="project" value="UniProtKB-EC"/>
</dbReference>
<dbReference type="InterPro" id="IPR037143">
    <property type="entry name" value="4-PPantetheinyl_Trfase_dom_sf"/>
</dbReference>
<gene>
    <name evidence="4" type="ORF">CDCA_CDCA07G2061</name>
</gene>
<dbReference type="EC" id="2.7.8.7" evidence="1"/>
<organism evidence="4 5">
    <name type="scientific">Cyanidium caldarium</name>
    <name type="common">Red alga</name>
    <dbReference type="NCBI Taxonomy" id="2771"/>
    <lineage>
        <taxon>Eukaryota</taxon>
        <taxon>Rhodophyta</taxon>
        <taxon>Bangiophyceae</taxon>
        <taxon>Cyanidiales</taxon>
        <taxon>Cyanidiaceae</taxon>
        <taxon>Cyanidium</taxon>
    </lineage>
</organism>
<dbReference type="InterPro" id="IPR008278">
    <property type="entry name" value="4-PPantetheinyl_Trfase_dom"/>
</dbReference>
<dbReference type="PANTHER" id="PTHR12215">
    <property type="entry name" value="PHOSPHOPANTETHEINE TRANSFERASE"/>
    <property type="match status" value="1"/>
</dbReference>
<keyword evidence="5" id="KW-1185">Reference proteome</keyword>
<dbReference type="Gene3D" id="3.90.470.20">
    <property type="entry name" value="4'-phosphopantetheinyl transferase domain"/>
    <property type="match status" value="1"/>
</dbReference>
<name>A0AAV9IVA9_CYACA</name>
<evidence type="ECO:0000259" key="3">
    <source>
        <dbReference type="Pfam" id="PF01648"/>
    </source>
</evidence>
<evidence type="ECO:0000256" key="2">
    <source>
        <dbReference type="ARBA" id="ARBA00022679"/>
    </source>
</evidence>
<comment type="caution">
    <text evidence="4">The sequence shown here is derived from an EMBL/GenBank/DDBJ whole genome shotgun (WGS) entry which is preliminary data.</text>
</comment>
<dbReference type="GO" id="GO:0019878">
    <property type="term" value="P:lysine biosynthetic process via aminoadipic acid"/>
    <property type="evidence" value="ECO:0007669"/>
    <property type="project" value="TreeGrafter"/>
</dbReference>
<dbReference type="GO" id="GO:0000287">
    <property type="term" value="F:magnesium ion binding"/>
    <property type="evidence" value="ECO:0007669"/>
    <property type="project" value="InterPro"/>
</dbReference>
<dbReference type="AlphaFoldDB" id="A0AAV9IVA9"/>
<dbReference type="SUPFAM" id="SSF56214">
    <property type="entry name" value="4'-phosphopantetheinyl transferase"/>
    <property type="match status" value="2"/>
</dbReference>
<dbReference type="Pfam" id="PF01648">
    <property type="entry name" value="ACPS"/>
    <property type="match status" value="1"/>
</dbReference>
<dbReference type="Proteomes" id="UP001301350">
    <property type="component" value="Unassembled WGS sequence"/>
</dbReference>
<accession>A0AAV9IVA9</accession>
<feature type="domain" description="4'-phosphopantetheinyl transferase" evidence="3">
    <location>
        <begin position="173"/>
        <end position="238"/>
    </location>
</feature>
<evidence type="ECO:0000313" key="4">
    <source>
        <dbReference type="EMBL" id="KAK4536035.1"/>
    </source>
</evidence>
<evidence type="ECO:0000313" key="5">
    <source>
        <dbReference type="Proteomes" id="UP001301350"/>
    </source>
</evidence>
<protein>
    <recommendedName>
        <fullName evidence="1">holo-[acyl-carrier-protein] synthase</fullName>
        <ecNumber evidence="1">2.7.8.7</ecNumber>
    </recommendedName>
</protein>
<evidence type="ECO:0000256" key="1">
    <source>
        <dbReference type="ARBA" id="ARBA00013172"/>
    </source>
</evidence>
<dbReference type="GO" id="GO:0005829">
    <property type="term" value="C:cytosol"/>
    <property type="evidence" value="ECO:0007669"/>
    <property type="project" value="TreeGrafter"/>
</dbReference>
<sequence>MRGSTLTLRATPLPSADSTRSVTRRLLWAPPPLGKWLNVTDAASSHPALESSFSSLQPGTVHVWRLPIDRLPVHESWLAPAERERGHSMQAARRREYLACRTALRWILSRWYAAYITVAGVVAPDQLRIETGARGKPYLVAALDPMTAPPLQWSLSHTRDWALLAIAPALHHVGCDLECLDRRLRHRTAVVQRYFTAGEQARLCSDADLLRLWSRKEAVAKATGVGLSQALRTVDCGDPTALTHHTTDVAGTPWYLLSMDDVAAQLYGTVALTGDAPVCTLQRFEWGGEMPATTSSRTAAV</sequence>
<dbReference type="InterPro" id="IPR050559">
    <property type="entry name" value="P-Pant_transferase_sf"/>
</dbReference>